<keyword evidence="2" id="KW-0695">RNA-directed DNA polymerase</keyword>
<name>A0A9K3E9W3_HELAN</name>
<evidence type="ECO:0000313" key="3">
    <source>
        <dbReference type="Proteomes" id="UP000215914"/>
    </source>
</evidence>
<dbReference type="GO" id="GO:0003964">
    <property type="term" value="F:RNA-directed DNA polymerase activity"/>
    <property type="evidence" value="ECO:0007669"/>
    <property type="project" value="UniProtKB-KW"/>
</dbReference>
<dbReference type="EMBL" id="MNCJ02000329">
    <property type="protein sequence ID" value="KAF5769668.1"/>
    <property type="molecule type" value="Genomic_DNA"/>
</dbReference>
<accession>A0A9K3E9W3</accession>
<feature type="domain" description="Reverse transcriptase zinc-binding" evidence="1">
    <location>
        <begin position="26"/>
        <end position="108"/>
    </location>
</feature>
<comment type="caution">
    <text evidence="2">The sequence shown here is derived from an EMBL/GenBank/DDBJ whole genome shotgun (WGS) entry which is preliminary data.</text>
</comment>
<dbReference type="InterPro" id="IPR026960">
    <property type="entry name" value="RVT-Znf"/>
</dbReference>
<reference evidence="2" key="2">
    <citation type="submission" date="2020-06" db="EMBL/GenBank/DDBJ databases">
        <title>Helianthus annuus Genome sequencing and assembly Release 2.</title>
        <authorList>
            <person name="Gouzy J."/>
            <person name="Langlade N."/>
            <person name="Munos S."/>
        </authorList>
    </citation>
    <scope>NUCLEOTIDE SEQUENCE</scope>
    <source>
        <tissue evidence="2">Leaves</tissue>
    </source>
</reference>
<sequence>MISISNVQFSRSIDTWVWVEEAAGEFSVASVKRAIYKARNVNLIKTLDWNSWAPIKLSLFGWRLSLRMLPTMDELIKRRICWGPNGCCLCHSAEESVDHIFTECIVAAVVLQQISVWCKIAPFYAFSIEDLFGLHKLISGSSIKKGSPSRYSCYLLEFMAGEKQLHFLQCSSEGQKHIGRDEISLLLLG</sequence>
<evidence type="ECO:0000259" key="1">
    <source>
        <dbReference type="Pfam" id="PF13966"/>
    </source>
</evidence>
<gene>
    <name evidence="2" type="ORF">HanXRQr2_Chr14g0650941</name>
</gene>
<keyword evidence="3" id="KW-1185">Reference proteome</keyword>
<organism evidence="2 3">
    <name type="scientific">Helianthus annuus</name>
    <name type="common">Common sunflower</name>
    <dbReference type="NCBI Taxonomy" id="4232"/>
    <lineage>
        <taxon>Eukaryota</taxon>
        <taxon>Viridiplantae</taxon>
        <taxon>Streptophyta</taxon>
        <taxon>Embryophyta</taxon>
        <taxon>Tracheophyta</taxon>
        <taxon>Spermatophyta</taxon>
        <taxon>Magnoliopsida</taxon>
        <taxon>eudicotyledons</taxon>
        <taxon>Gunneridae</taxon>
        <taxon>Pentapetalae</taxon>
        <taxon>asterids</taxon>
        <taxon>campanulids</taxon>
        <taxon>Asterales</taxon>
        <taxon>Asteraceae</taxon>
        <taxon>Asteroideae</taxon>
        <taxon>Heliantheae alliance</taxon>
        <taxon>Heliantheae</taxon>
        <taxon>Helianthus</taxon>
    </lineage>
</organism>
<keyword evidence="2" id="KW-0808">Transferase</keyword>
<evidence type="ECO:0000313" key="2">
    <source>
        <dbReference type="EMBL" id="KAF5769668.1"/>
    </source>
</evidence>
<dbReference type="Proteomes" id="UP000215914">
    <property type="component" value="Unassembled WGS sequence"/>
</dbReference>
<dbReference type="Pfam" id="PF13966">
    <property type="entry name" value="zf-RVT"/>
    <property type="match status" value="1"/>
</dbReference>
<dbReference type="AlphaFoldDB" id="A0A9K3E9W3"/>
<keyword evidence="2" id="KW-0548">Nucleotidyltransferase</keyword>
<reference evidence="2" key="1">
    <citation type="journal article" date="2017" name="Nature">
        <title>The sunflower genome provides insights into oil metabolism, flowering and Asterid evolution.</title>
        <authorList>
            <person name="Badouin H."/>
            <person name="Gouzy J."/>
            <person name="Grassa C.J."/>
            <person name="Murat F."/>
            <person name="Staton S.E."/>
            <person name="Cottret L."/>
            <person name="Lelandais-Briere C."/>
            <person name="Owens G.L."/>
            <person name="Carrere S."/>
            <person name="Mayjonade B."/>
            <person name="Legrand L."/>
            <person name="Gill N."/>
            <person name="Kane N.C."/>
            <person name="Bowers J.E."/>
            <person name="Hubner S."/>
            <person name="Bellec A."/>
            <person name="Berard A."/>
            <person name="Berges H."/>
            <person name="Blanchet N."/>
            <person name="Boniface M.C."/>
            <person name="Brunel D."/>
            <person name="Catrice O."/>
            <person name="Chaidir N."/>
            <person name="Claudel C."/>
            <person name="Donnadieu C."/>
            <person name="Faraut T."/>
            <person name="Fievet G."/>
            <person name="Helmstetter N."/>
            <person name="King M."/>
            <person name="Knapp S.J."/>
            <person name="Lai Z."/>
            <person name="Le Paslier M.C."/>
            <person name="Lippi Y."/>
            <person name="Lorenzon L."/>
            <person name="Mandel J.R."/>
            <person name="Marage G."/>
            <person name="Marchand G."/>
            <person name="Marquand E."/>
            <person name="Bret-Mestries E."/>
            <person name="Morien E."/>
            <person name="Nambeesan S."/>
            <person name="Nguyen T."/>
            <person name="Pegot-Espagnet P."/>
            <person name="Pouilly N."/>
            <person name="Raftis F."/>
            <person name="Sallet E."/>
            <person name="Schiex T."/>
            <person name="Thomas J."/>
            <person name="Vandecasteele C."/>
            <person name="Vares D."/>
            <person name="Vear F."/>
            <person name="Vautrin S."/>
            <person name="Crespi M."/>
            <person name="Mangin B."/>
            <person name="Burke J.M."/>
            <person name="Salse J."/>
            <person name="Munos S."/>
            <person name="Vincourt P."/>
            <person name="Rieseberg L.H."/>
            <person name="Langlade N.B."/>
        </authorList>
    </citation>
    <scope>NUCLEOTIDE SEQUENCE</scope>
    <source>
        <tissue evidence="2">Leaves</tissue>
    </source>
</reference>
<dbReference type="Gramene" id="mRNA:HanXRQr2_Chr14g0650941">
    <property type="protein sequence ID" value="CDS:HanXRQr2_Chr14g0650941.1"/>
    <property type="gene ID" value="HanXRQr2_Chr14g0650941"/>
</dbReference>
<protein>
    <submittedName>
        <fullName evidence="2">Reverse transcriptase zinc-binding domain-containing protein</fullName>
    </submittedName>
</protein>
<proteinExistence type="predicted"/>